<accession>A0A2T7CGY4</accession>
<reference evidence="2 3" key="1">
    <citation type="submission" date="2018-04" db="EMBL/GenBank/DDBJ databases">
        <title>WGS assembly of Panicum hallii var. hallii HAL2.</title>
        <authorList>
            <person name="Lovell J."/>
            <person name="Jenkins J."/>
            <person name="Lowry D."/>
            <person name="Mamidi S."/>
            <person name="Sreedasyam A."/>
            <person name="Weng X."/>
            <person name="Barry K."/>
            <person name="Bonette J."/>
            <person name="Campitelli B."/>
            <person name="Daum C."/>
            <person name="Gordon S."/>
            <person name="Gould B."/>
            <person name="Lipzen A."/>
            <person name="MacQueen A."/>
            <person name="Palacio-Mejia J."/>
            <person name="Plott C."/>
            <person name="Shakirov E."/>
            <person name="Shu S."/>
            <person name="Yoshinaga Y."/>
            <person name="Zane M."/>
            <person name="Rokhsar D."/>
            <person name="Grimwood J."/>
            <person name="Schmutz J."/>
            <person name="Juenger T."/>
        </authorList>
    </citation>
    <scope>NUCLEOTIDE SEQUENCE [LARGE SCALE GENOMIC DNA]</scope>
    <source>
        <strain evidence="3">cv. HAL2</strain>
    </source>
</reference>
<evidence type="ECO:0000313" key="3">
    <source>
        <dbReference type="Proteomes" id="UP000244336"/>
    </source>
</evidence>
<dbReference type="Proteomes" id="UP000244336">
    <property type="component" value="Chromosome 9"/>
</dbReference>
<gene>
    <name evidence="2" type="ORF">GQ55_9G596600</name>
</gene>
<feature type="compositionally biased region" description="Basic and acidic residues" evidence="1">
    <location>
        <begin position="1"/>
        <end position="10"/>
    </location>
</feature>
<feature type="compositionally biased region" description="Polar residues" evidence="1">
    <location>
        <begin position="13"/>
        <end position="22"/>
    </location>
</feature>
<dbReference type="EMBL" id="CM009757">
    <property type="protein sequence ID" value="PUZ42616.1"/>
    <property type="molecule type" value="Genomic_DNA"/>
</dbReference>
<feature type="region of interest" description="Disordered" evidence="1">
    <location>
        <begin position="1"/>
        <end position="88"/>
    </location>
</feature>
<evidence type="ECO:0000256" key="1">
    <source>
        <dbReference type="SAM" id="MobiDB-lite"/>
    </source>
</evidence>
<protein>
    <submittedName>
        <fullName evidence="2">Uncharacterized protein</fullName>
    </submittedName>
</protein>
<proteinExistence type="predicted"/>
<name>A0A2T7CGY4_9POAL</name>
<sequence length="174" mass="18462">MDTRAPDKRTQLNRRSPPSTRAAQVASRRPHPARPHACQPLAGGRDSGAHRPRGGSADQADPDSGLTREPRGPNSNSYPDDRWPEPWTQTARRSGWFLRGRAAPAARFARVRTGALPGSLAQPTRARASGHRPLDRSLACPCEPRVGEVVAVRVSGALCAGAGGGRKVAVRCGG</sequence>
<dbReference type="AlphaFoldDB" id="A0A2T7CGY4"/>
<organism evidence="2 3">
    <name type="scientific">Panicum hallii var. hallii</name>
    <dbReference type="NCBI Taxonomy" id="1504633"/>
    <lineage>
        <taxon>Eukaryota</taxon>
        <taxon>Viridiplantae</taxon>
        <taxon>Streptophyta</taxon>
        <taxon>Embryophyta</taxon>
        <taxon>Tracheophyta</taxon>
        <taxon>Spermatophyta</taxon>
        <taxon>Magnoliopsida</taxon>
        <taxon>Liliopsida</taxon>
        <taxon>Poales</taxon>
        <taxon>Poaceae</taxon>
        <taxon>PACMAD clade</taxon>
        <taxon>Panicoideae</taxon>
        <taxon>Panicodae</taxon>
        <taxon>Paniceae</taxon>
        <taxon>Panicinae</taxon>
        <taxon>Panicum</taxon>
        <taxon>Panicum sect. Panicum</taxon>
    </lineage>
</organism>
<keyword evidence="3" id="KW-1185">Reference proteome</keyword>
<evidence type="ECO:0000313" key="2">
    <source>
        <dbReference type="EMBL" id="PUZ42616.1"/>
    </source>
</evidence>
<dbReference type="Gramene" id="PUZ42616">
    <property type="protein sequence ID" value="PUZ42616"/>
    <property type="gene ID" value="GQ55_9G596600"/>
</dbReference>